<keyword evidence="5" id="KW-0012">Acyltransferase</keyword>
<dbReference type="PANTHER" id="PTHR23416:SF23">
    <property type="entry name" value="ACETYLTRANSFERASE C18B11.09C-RELATED"/>
    <property type="match status" value="1"/>
</dbReference>
<dbReference type="GO" id="GO:0005829">
    <property type="term" value="C:cytosol"/>
    <property type="evidence" value="ECO:0007669"/>
    <property type="project" value="TreeGrafter"/>
</dbReference>
<evidence type="ECO:0000259" key="8">
    <source>
        <dbReference type="SMART" id="SM01266"/>
    </source>
</evidence>
<dbReference type="InterPro" id="IPR051159">
    <property type="entry name" value="Hexapeptide_acetyltransf"/>
</dbReference>
<name>A0A4U1BLW0_9GAMM</name>
<dbReference type="Gene3D" id="2.160.10.10">
    <property type="entry name" value="Hexapeptide repeat proteins"/>
    <property type="match status" value="1"/>
</dbReference>
<protein>
    <recommendedName>
        <fullName evidence="7">Nodulation protein L</fullName>
    </recommendedName>
</protein>
<gene>
    <name evidence="9" type="ORF">FCL42_17550</name>
</gene>
<dbReference type="PROSITE" id="PS00101">
    <property type="entry name" value="HEXAPEP_TRANSFERASES"/>
    <property type="match status" value="1"/>
</dbReference>
<keyword evidence="4" id="KW-0677">Repeat</keyword>
<dbReference type="AlphaFoldDB" id="A0A4U1BLW0"/>
<dbReference type="SUPFAM" id="SSF51161">
    <property type="entry name" value="Trimeric LpxA-like enzymes"/>
    <property type="match status" value="1"/>
</dbReference>
<evidence type="ECO:0000256" key="1">
    <source>
        <dbReference type="ARBA" id="ARBA00007274"/>
    </source>
</evidence>
<evidence type="ECO:0000256" key="7">
    <source>
        <dbReference type="ARBA" id="ARBA00067695"/>
    </source>
</evidence>
<evidence type="ECO:0000256" key="4">
    <source>
        <dbReference type="ARBA" id="ARBA00022737"/>
    </source>
</evidence>
<organism evidence="9 10">
    <name type="scientific">Ferrimonas aestuarii</name>
    <dbReference type="NCBI Taxonomy" id="2569539"/>
    <lineage>
        <taxon>Bacteria</taxon>
        <taxon>Pseudomonadati</taxon>
        <taxon>Pseudomonadota</taxon>
        <taxon>Gammaproteobacteria</taxon>
        <taxon>Alteromonadales</taxon>
        <taxon>Ferrimonadaceae</taxon>
        <taxon>Ferrimonas</taxon>
    </lineage>
</organism>
<dbReference type="CDD" id="cd03357">
    <property type="entry name" value="LbH_MAT_GAT"/>
    <property type="match status" value="1"/>
</dbReference>
<evidence type="ECO:0000256" key="2">
    <source>
        <dbReference type="ARBA" id="ARBA00022458"/>
    </source>
</evidence>
<sequence length="190" mass="21017">MTEYQKMLMGEVFNGADPEISQVRDRAFDLQRQIQHCDRFEQTQPLFAQLFGAMGEGCIVRAPFSCEFGQQITLGNKVFINLGVVALDGAEIVIGDNVMIGPSVQLYTASHSLDYRQRRGWETTCKPIHIEEDVWIGGNVVINQGVTIGARSVVAANAVVNSDVPPDCLVGGTPARVIKRLEPEEQRLER</sequence>
<dbReference type="InterPro" id="IPR001451">
    <property type="entry name" value="Hexapep"/>
</dbReference>
<evidence type="ECO:0000256" key="5">
    <source>
        <dbReference type="ARBA" id="ARBA00023315"/>
    </source>
</evidence>
<evidence type="ECO:0000256" key="6">
    <source>
        <dbReference type="ARBA" id="ARBA00055587"/>
    </source>
</evidence>
<dbReference type="RefSeq" id="WP_136864737.1">
    <property type="nucleotide sequence ID" value="NZ_SWCJ01000018.1"/>
</dbReference>
<comment type="function">
    <text evidence="6">Acetyltransferase implicated in the O-acetylation of Nod factors.</text>
</comment>
<keyword evidence="10" id="KW-1185">Reference proteome</keyword>
<feature type="domain" description="Maltose/galactoside acetyltransferase" evidence="8">
    <location>
        <begin position="4"/>
        <end position="56"/>
    </location>
</feature>
<evidence type="ECO:0000313" key="9">
    <source>
        <dbReference type="EMBL" id="TKB51648.1"/>
    </source>
</evidence>
<keyword evidence="2" id="KW-0536">Nodulation</keyword>
<dbReference type="Proteomes" id="UP000305675">
    <property type="component" value="Unassembled WGS sequence"/>
</dbReference>
<dbReference type="OrthoDB" id="9815592at2"/>
<dbReference type="PANTHER" id="PTHR23416">
    <property type="entry name" value="SIALIC ACID SYNTHASE-RELATED"/>
    <property type="match status" value="1"/>
</dbReference>
<keyword evidence="3 9" id="KW-0808">Transferase</keyword>
<dbReference type="Pfam" id="PF12464">
    <property type="entry name" value="Mac"/>
    <property type="match status" value="1"/>
</dbReference>
<evidence type="ECO:0000313" key="10">
    <source>
        <dbReference type="Proteomes" id="UP000305675"/>
    </source>
</evidence>
<dbReference type="GO" id="GO:0008374">
    <property type="term" value="F:O-acyltransferase activity"/>
    <property type="evidence" value="ECO:0007669"/>
    <property type="project" value="TreeGrafter"/>
</dbReference>
<dbReference type="SMART" id="SM01266">
    <property type="entry name" value="Mac"/>
    <property type="match status" value="1"/>
</dbReference>
<comment type="caution">
    <text evidence="9">The sequence shown here is derived from an EMBL/GenBank/DDBJ whole genome shotgun (WGS) entry which is preliminary data.</text>
</comment>
<dbReference type="InterPro" id="IPR018357">
    <property type="entry name" value="Hexapep_transf_CS"/>
</dbReference>
<dbReference type="Pfam" id="PF00132">
    <property type="entry name" value="Hexapep"/>
    <property type="match status" value="1"/>
</dbReference>
<evidence type="ECO:0000256" key="3">
    <source>
        <dbReference type="ARBA" id="ARBA00022679"/>
    </source>
</evidence>
<dbReference type="GO" id="GO:0016407">
    <property type="term" value="F:acetyltransferase activity"/>
    <property type="evidence" value="ECO:0007669"/>
    <property type="project" value="InterPro"/>
</dbReference>
<dbReference type="InterPro" id="IPR011004">
    <property type="entry name" value="Trimer_LpxA-like_sf"/>
</dbReference>
<dbReference type="InterPro" id="IPR024688">
    <property type="entry name" value="Mac_dom"/>
</dbReference>
<dbReference type="EMBL" id="SWCJ01000018">
    <property type="protein sequence ID" value="TKB51648.1"/>
    <property type="molecule type" value="Genomic_DNA"/>
</dbReference>
<comment type="similarity">
    <text evidence="1">Belongs to the transferase hexapeptide repeat family.</text>
</comment>
<dbReference type="FunFam" id="2.160.10.10:FF:000025">
    <property type="entry name" value="Hexapeptide-repeat containing-acetyltransferase"/>
    <property type="match status" value="1"/>
</dbReference>
<reference evidence="9 10" key="1">
    <citation type="submission" date="2019-04" db="EMBL/GenBank/DDBJ databases">
        <authorList>
            <person name="Hwang J.C."/>
        </authorList>
    </citation>
    <scope>NUCLEOTIDE SEQUENCE [LARGE SCALE GENOMIC DNA]</scope>
    <source>
        <strain evidence="9 10">IMCC35002</strain>
    </source>
</reference>
<proteinExistence type="inferred from homology"/>
<accession>A0A4U1BLW0</accession>